<dbReference type="GO" id="GO:0006637">
    <property type="term" value="P:acyl-CoA metabolic process"/>
    <property type="evidence" value="ECO:0007669"/>
    <property type="project" value="TreeGrafter"/>
</dbReference>
<keyword evidence="4" id="KW-0067">ATP-binding</keyword>
<dbReference type="SUPFAM" id="SSF56801">
    <property type="entry name" value="Acetyl-CoA synthetase-like"/>
    <property type="match status" value="1"/>
</dbReference>
<dbReference type="Gene3D" id="3.40.50.12780">
    <property type="entry name" value="N-terminal domain of ligase-like"/>
    <property type="match status" value="1"/>
</dbReference>
<feature type="non-terminal residue" evidence="6">
    <location>
        <position position="125"/>
    </location>
</feature>
<proteinExistence type="inferred from homology"/>
<protein>
    <recommendedName>
        <fullName evidence="5">AMP-binding enzyme C-terminal domain-containing protein</fullName>
    </recommendedName>
</protein>
<dbReference type="InterPro" id="IPR042099">
    <property type="entry name" value="ANL_N_sf"/>
</dbReference>
<dbReference type="GO" id="GO:0006633">
    <property type="term" value="P:fatty acid biosynthetic process"/>
    <property type="evidence" value="ECO:0007669"/>
    <property type="project" value="TreeGrafter"/>
</dbReference>
<dbReference type="GO" id="GO:0004321">
    <property type="term" value="F:fatty-acyl-CoA synthase activity"/>
    <property type="evidence" value="ECO:0007669"/>
    <property type="project" value="TreeGrafter"/>
</dbReference>
<evidence type="ECO:0000256" key="1">
    <source>
        <dbReference type="ARBA" id="ARBA00006432"/>
    </source>
</evidence>
<keyword evidence="2" id="KW-0436">Ligase</keyword>
<dbReference type="EMBL" id="BART01039184">
    <property type="protein sequence ID" value="GAH11463.1"/>
    <property type="molecule type" value="Genomic_DNA"/>
</dbReference>
<gene>
    <name evidence="6" type="ORF">S01H4_64547</name>
</gene>
<evidence type="ECO:0000256" key="2">
    <source>
        <dbReference type="ARBA" id="ARBA00022598"/>
    </source>
</evidence>
<name>X1ES78_9ZZZZ</name>
<dbReference type="GO" id="GO:0005524">
    <property type="term" value="F:ATP binding"/>
    <property type="evidence" value="ECO:0007669"/>
    <property type="project" value="UniProtKB-KW"/>
</dbReference>
<dbReference type="AlphaFoldDB" id="X1ES78"/>
<sequence>GWFYSGDVGIMDEDGYIKIVDRTKDMIIVSGYKVFSVEVDDKINKHPAIELASTVGLPDPDRPGSEIVKLFVLLKEGYKDSEEIKADILKFAEENLAKYKVPKLIEILEQMPLTSVGKIDKKSLR</sequence>
<organism evidence="6">
    <name type="scientific">marine sediment metagenome</name>
    <dbReference type="NCBI Taxonomy" id="412755"/>
    <lineage>
        <taxon>unclassified sequences</taxon>
        <taxon>metagenomes</taxon>
        <taxon>ecological metagenomes</taxon>
    </lineage>
</organism>
<comment type="caution">
    <text evidence="6">The sequence shown here is derived from an EMBL/GenBank/DDBJ whole genome shotgun (WGS) entry which is preliminary data.</text>
</comment>
<dbReference type="Pfam" id="PF13193">
    <property type="entry name" value="AMP-binding_C"/>
    <property type="match status" value="1"/>
</dbReference>
<dbReference type="PANTHER" id="PTHR43605:SF10">
    <property type="entry name" value="ACYL-COA SYNTHETASE MEDIUM CHAIN FAMILY MEMBER 3"/>
    <property type="match status" value="1"/>
</dbReference>
<feature type="non-terminal residue" evidence="6">
    <location>
        <position position="1"/>
    </location>
</feature>
<keyword evidence="3" id="KW-0547">Nucleotide-binding</keyword>
<evidence type="ECO:0000256" key="3">
    <source>
        <dbReference type="ARBA" id="ARBA00022741"/>
    </source>
</evidence>
<evidence type="ECO:0000259" key="5">
    <source>
        <dbReference type="Pfam" id="PF13193"/>
    </source>
</evidence>
<dbReference type="GO" id="GO:0015645">
    <property type="term" value="F:fatty acid ligase activity"/>
    <property type="evidence" value="ECO:0007669"/>
    <property type="project" value="TreeGrafter"/>
</dbReference>
<feature type="domain" description="AMP-binding enzyme C-terminal" evidence="5">
    <location>
        <begin position="38"/>
        <end position="118"/>
    </location>
</feature>
<evidence type="ECO:0000313" key="6">
    <source>
        <dbReference type="EMBL" id="GAH11463.1"/>
    </source>
</evidence>
<accession>X1ES78</accession>
<comment type="similarity">
    <text evidence="1">Belongs to the ATP-dependent AMP-binding enzyme family.</text>
</comment>
<reference evidence="6" key="1">
    <citation type="journal article" date="2014" name="Front. Microbiol.">
        <title>High frequency of phylogenetically diverse reductive dehalogenase-homologous genes in deep subseafloor sedimentary metagenomes.</title>
        <authorList>
            <person name="Kawai M."/>
            <person name="Futagami T."/>
            <person name="Toyoda A."/>
            <person name="Takaki Y."/>
            <person name="Nishi S."/>
            <person name="Hori S."/>
            <person name="Arai W."/>
            <person name="Tsubouchi T."/>
            <person name="Morono Y."/>
            <person name="Uchiyama I."/>
            <person name="Ito T."/>
            <person name="Fujiyama A."/>
            <person name="Inagaki F."/>
            <person name="Takami H."/>
        </authorList>
    </citation>
    <scope>NUCLEOTIDE SEQUENCE</scope>
    <source>
        <strain evidence="6">Expedition CK06-06</strain>
    </source>
</reference>
<dbReference type="InterPro" id="IPR045851">
    <property type="entry name" value="AMP-bd_C_sf"/>
</dbReference>
<evidence type="ECO:0000256" key="4">
    <source>
        <dbReference type="ARBA" id="ARBA00022840"/>
    </source>
</evidence>
<dbReference type="InterPro" id="IPR051087">
    <property type="entry name" value="Mitochondrial_ACSM"/>
</dbReference>
<dbReference type="PANTHER" id="PTHR43605">
    <property type="entry name" value="ACYL-COENZYME A SYNTHETASE"/>
    <property type="match status" value="1"/>
</dbReference>
<dbReference type="InterPro" id="IPR025110">
    <property type="entry name" value="AMP-bd_C"/>
</dbReference>
<dbReference type="Gene3D" id="3.30.300.30">
    <property type="match status" value="1"/>
</dbReference>